<dbReference type="Gene3D" id="3.40.50.150">
    <property type="entry name" value="Vaccinia Virus protein VP39"/>
    <property type="match status" value="1"/>
</dbReference>
<evidence type="ECO:0000313" key="10">
    <source>
        <dbReference type="EMBL" id="WFC96991.1"/>
    </source>
</evidence>
<dbReference type="EMBL" id="CP119955">
    <property type="protein sequence ID" value="WFC96991.1"/>
    <property type="molecule type" value="Genomic_DNA"/>
</dbReference>
<dbReference type="InterPro" id="IPR041698">
    <property type="entry name" value="Methyltransf_25"/>
</dbReference>
<comment type="pathway">
    <text evidence="2">Lipid metabolism.</text>
</comment>
<evidence type="ECO:0000256" key="5">
    <source>
        <dbReference type="ARBA" id="ARBA00035674"/>
    </source>
</evidence>
<accession>A0AAF0IRD9</accession>
<dbReference type="SUPFAM" id="SSF53335">
    <property type="entry name" value="S-adenosyl-L-methionine-dependent methyltransferases"/>
    <property type="match status" value="1"/>
</dbReference>
<keyword evidence="3" id="KW-0489">Methyltransferase</keyword>
<evidence type="ECO:0000256" key="2">
    <source>
        <dbReference type="ARBA" id="ARBA00005189"/>
    </source>
</evidence>
<protein>
    <recommendedName>
        <fullName evidence="5">phosphoethanolamine N-methyltransferase</fullName>
        <ecNumber evidence="5">2.1.1.103</ecNumber>
    </recommendedName>
</protein>
<comment type="catalytic activity">
    <reaction evidence="6">
        <text>N,N-dimethylethanolamine phosphate + S-adenosyl-L-methionine = phosphocholine + S-adenosyl-L-homocysteine + H(+)</text>
        <dbReference type="Rhea" id="RHEA:25325"/>
        <dbReference type="ChEBI" id="CHEBI:15378"/>
        <dbReference type="ChEBI" id="CHEBI:57856"/>
        <dbReference type="ChEBI" id="CHEBI:58641"/>
        <dbReference type="ChEBI" id="CHEBI:59789"/>
        <dbReference type="ChEBI" id="CHEBI:295975"/>
        <dbReference type="EC" id="2.1.1.103"/>
    </reaction>
    <physiologicalReaction direction="left-to-right" evidence="6">
        <dbReference type="Rhea" id="RHEA:25326"/>
    </physiologicalReaction>
</comment>
<dbReference type="PANTHER" id="PTHR44307">
    <property type="entry name" value="PHOSPHOETHANOLAMINE METHYLTRANSFERASE"/>
    <property type="match status" value="1"/>
</dbReference>
<comment type="catalytic activity">
    <reaction evidence="7">
        <text>phosphoethanolamine + S-adenosyl-L-methionine = N-methylethanolamine phosphate + S-adenosyl-L-homocysteine + H(+)</text>
        <dbReference type="Rhea" id="RHEA:20365"/>
        <dbReference type="ChEBI" id="CHEBI:15378"/>
        <dbReference type="ChEBI" id="CHEBI:57781"/>
        <dbReference type="ChEBI" id="CHEBI:57856"/>
        <dbReference type="ChEBI" id="CHEBI:58190"/>
        <dbReference type="ChEBI" id="CHEBI:59789"/>
        <dbReference type="EC" id="2.1.1.103"/>
    </reaction>
    <physiologicalReaction direction="left-to-right" evidence="7">
        <dbReference type="Rhea" id="RHEA:20366"/>
    </physiologicalReaction>
</comment>
<comment type="pathway">
    <text evidence="1">Phospholipid metabolism; phosphatidylcholine biosynthesis.</text>
</comment>
<dbReference type="PANTHER" id="PTHR44307:SF2">
    <property type="entry name" value="PHOSPHOETHANOLAMINE METHYLTRANSFERASE ISOFORM X1"/>
    <property type="match status" value="1"/>
</dbReference>
<dbReference type="EC" id="2.1.1.103" evidence="5"/>
<dbReference type="GO" id="GO:0032259">
    <property type="term" value="P:methylation"/>
    <property type="evidence" value="ECO:0007669"/>
    <property type="project" value="UniProtKB-KW"/>
</dbReference>
<dbReference type="CDD" id="cd02440">
    <property type="entry name" value="AdoMet_MTases"/>
    <property type="match status" value="1"/>
</dbReference>
<evidence type="ECO:0000259" key="9">
    <source>
        <dbReference type="Pfam" id="PF13649"/>
    </source>
</evidence>
<feature type="domain" description="Methyltransferase" evidence="9">
    <location>
        <begin position="57"/>
        <end position="149"/>
    </location>
</feature>
<sequence length="177" mass="18663">MSESYAALAHLALNAERPPTEWLNMGDWSGADSFPQACAALARRLHDAAHLAPHARVLDVGHGCGDSLLLLLHERAPHTLHGVTSLEAHAQRAQARVGARATVHCADAVAWLAHTAHTYDAVLALDCAYHFADRPAFFRAAHAALAPGGTLALVDLVAAYPYPTDAAFGASTASRAH</sequence>
<evidence type="ECO:0000256" key="1">
    <source>
        <dbReference type="ARBA" id="ARBA00004969"/>
    </source>
</evidence>
<proteinExistence type="predicted"/>
<reference evidence="10" key="1">
    <citation type="submission" date="2023-03" db="EMBL/GenBank/DDBJ databases">
        <title>Mating type loci evolution in Malassezia.</title>
        <authorList>
            <person name="Coelho M.A."/>
        </authorList>
    </citation>
    <scope>NUCLEOTIDE SEQUENCE</scope>
    <source>
        <strain evidence="10">CBS 14135</strain>
    </source>
</reference>
<dbReference type="AlphaFoldDB" id="A0AAF0IRD9"/>
<evidence type="ECO:0000256" key="3">
    <source>
        <dbReference type="ARBA" id="ARBA00022603"/>
    </source>
</evidence>
<evidence type="ECO:0000256" key="8">
    <source>
        <dbReference type="ARBA" id="ARBA00047841"/>
    </source>
</evidence>
<evidence type="ECO:0000256" key="7">
    <source>
        <dbReference type="ARBA" id="ARBA00047622"/>
    </source>
</evidence>
<evidence type="ECO:0000313" key="11">
    <source>
        <dbReference type="Proteomes" id="UP001216638"/>
    </source>
</evidence>
<dbReference type="GO" id="GO:0000234">
    <property type="term" value="F:phosphoethanolamine N-methyltransferase activity"/>
    <property type="evidence" value="ECO:0007669"/>
    <property type="project" value="UniProtKB-EC"/>
</dbReference>
<evidence type="ECO:0000256" key="6">
    <source>
        <dbReference type="ARBA" id="ARBA00047619"/>
    </source>
</evidence>
<dbReference type="Pfam" id="PF13649">
    <property type="entry name" value="Methyltransf_25"/>
    <property type="match status" value="1"/>
</dbReference>
<keyword evidence="11" id="KW-1185">Reference proteome</keyword>
<gene>
    <name evidence="10" type="ORF">MBRA1_003657</name>
</gene>
<evidence type="ECO:0000256" key="4">
    <source>
        <dbReference type="ARBA" id="ARBA00022679"/>
    </source>
</evidence>
<dbReference type="Proteomes" id="UP001216638">
    <property type="component" value="Chromosome 5"/>
</dbReference>
<name>A0AAF0IRD9_9BASI</name>
<dbReference type="InterPro" id="IPR029063">
    <property type="entry name" value="SAM-dependent_MTases_sf"/>
</dbReference>
<keyword evidence="4" id="KW-0808">Transferase</keyword>
<comment type="catalytic activity">
    <reaction evidence="8">
        <text>N-methylethanolamine phosphate + S-adenosyl-L-methionine = N,N-dimethylethanolamine phosphate + S-adenosyl-L-homocysteine + H(+)</text>
        <dbReference type="Rhea" id="RHEA:25321"/>
        <dbReference type="ChEBI" id="CHEBI:15378"/>
        <dbReference type="ChEBI" id="CHEBI:57781"/>
        <dbReference type="ChEBI" id="CHEBI:57856"/>
        <dbReference type="ChEBI" id="CHEBI:58641"/>
        <dbReference type="ChEBI" id="CHEBI:59789"/>
        <dbReference type="EC" id="2.1.1.103"/>
    </reaction>
    <physiologicalReaction direction="left-to-right" evidence="8">
        <dbReference type="Rhea" id="RHEA:25322"/>
    </physiologicalReaction>
</comment>
<organism evidence="10 11">
    <name type="scientific">Malassezia brasiliensis</name>
    <dbReference type="NCBI Taxonomy" id="1821822"/>
    <lineage>
        <taxon>Eukaryota</taxon>
        <taxon>Fungi</taxon>
        <taxon>Dikarya</taxon>
        <taxon>Basidiomycota</taxon>
        <taxon>Ustilaginomycotina</taxon>
        <taxon>Malasseziomycetes</taxon>
        <taxon>Malasseziales</taxon>
        <taxon>Malasseziaceae</taxon>
        <taxon>Malassezia</taxon>
    </lineage>
</organism>